<dbReference type="OrthoDB" id="5405951at2"/>
<dbReference type="InterPro" id="IPR021309">
    <property type="entry name" value="YgaP-like_TM"/>
</dbReference>
<organism evidence="3 4">
    <name type="scientific">Alteribacillus bidgolensis</name>
    <dbReference type="NCBI Taxonomy" id="930129"/>
    <lineage>
        <taxon>Bacteria</taxon>
        <taxon>Bacillati</taxon>
        <taxon>Bacillota</taxon>
        <taxon>Bacilli</taxon>
        <taxon>Bacillales</taxon>
        <taxon>Bacillaceae</taxon>
        <taxon>Alteribacillus</taxon>
    </lineage>
</organism>
<evidence type="ECO:0000256" key="1">
    <source>
        <dbReference type="SAM" id="MobiDB-lite"/>
    </source>
</evidence>
<feature type="region of interest" description="Disordered" evidence="1">
    <location>
        <begin position="66"/>
        <end position="88"/>
    </location>
</feature>
<feature type="domain" description="Inner membrane protein YgaP-like transmembrane" evidence="2">
    <location>
        <begin position="1"/>
        <end position="62"/>
    </location>
</feature>
<gene>
    <name evidence="3" type="ORF">SAMN05216352_107158</name>
</gene>
<name>A0A1G8KC99_9BACI</name>
<proteinExistence type="predicted"/>
<dbReference type="AlphaFoldDB" id="A0A1G8KC99"/>
<dbReference type="STRING" id="930129.SAMN05216352_107158"/>
<dbReference type="RefSeq" id="WP_091585620.1">
    <property type="nucleotide sequence ID" value="NZ_FNDU01000007.1"/>
</dbReference>
<keyword evidence="4" id="KW-1185">Reference proteome</keyword>
<protein>
    <recommendedName>
        <fullName evidence="2">Inner membrane protein YgaP-like transmembrane domain-containing protein</fullName>
    </recommendedName>
</protein>
<dbReference type="Pfam" id="PF11127">
    <property type="entry name" value="YgaP-like_TM"/>
    <property type="match status" value="1"/>
</dbReference>
<accession>A0A1G8KC99</accession>
<evidence type="ECO:0000313" key="3">
    <source>
        <dbReference type="EMBL" id="SDI40969.1"/>
    </source>
</evidence>
<reference evidence="3 4" key="1">
    <citation type="submission" date="2016-10" db="EMBL/GenBank/DDBJ databases">
        <authorList>
            <person name="de Groot N.N."/>
        </authorList>
    </citation>
    <scope>NUCLEOTIDE SEQUENCE [LARGE SCALE GENOMIC DNA]</scope>
    <source>
        <strain evidence="4">P4B,CCM 7963,CECT 7998,DSM 25260,IBRC-M 10614,KCTC 13821</strain>
    </source>
</reference>
<dbReference type="Gene3D" id="6.10.140.1340">
    <property type="match status" value="1"/>
</dbReference>
<dbReference type="Proteomes" id="UP000199017">
    <property type="component" value="Unassembled WGS sequence"/>
</dbReference>
<sequence>MKPNIGTLNAMVRITCGLTILACSTAELTKYRRNGRHLLYAMMGAMKVAEGITRFCPLTKMITDSVSAQKNHTDETGSSTPDPQINEL</sequence>
<evidence type="ECO:0000313" key="4">
    <source>
        <dbReference type="Proteomes" id="UP000199017"/>
    </source>
</evidence>
<evidence type="ECO:0000259" key="2">
    <source>
        <dbReference type="Pfam" id="PF11127"/>
    </source>
</evidence>
<dbReference type="EMBL" id="FNDU01000007">
    <property type="protein sequence ID" value="SDI40969.1"/>
    <property type="molecule type" value="Genomic_DNA"/>
</dbReference>